<sequence length="71" mass="7887">MLINTAATLKRRRERGRDGTRDISGFIALSRRSLAFGWRRFGDGKALASVVTRRGENEFGGARDARDGVFS</sequence>
<reference evidence="2" key="1">
    <citation type="journal article" date="2010" name="Science">
        <title>Signatures of adaptation to obligate biotrophy in the Hyaloperonospora arabidopsidis genome.</title>
        <authorList>
            <person name="Baxter L."/>
            <person name="Tripathy S."/>
            <person name="Ishaque N."/>
            <person name="Boot N."/>
            <person name="Cabral A."/>
            <person name="Kemen E."/>
            <person name="Thines M."/>
            <person name="Ah-Fong A."/>
            <person name="Anderson R."/>
            <person name="Badejoko W."/>
            <person name="Bittner-Eddy P."/>
            <person name="Boore J.L."/>
            <person name="Chibucos M.C."/>
            <person name="Coates M."/>
            <person name="Dehal P."/>
            <person name="Delehaunty K."/>
            <person name="Dong S."/>
            <person name="Downton P."/>
            <person name="Dumas B."/>
            <person name="Fabro G."/>
            <person name="Fronick C."/>
            <person name="Fuerstenberg S.I."/>
            <person name="Fulton L."/>
            <person name="Gaulin E."/>
            <person name="Govers F."/>
            <person name="Hughes L."/>
            <person name="Humphray S."/>
            <person name="Jiang R.H."/>
            <person name="Judelson H."/>
            <person name="Kamoun S."/>
            <person name="Kyung K."/>
            <person name="Meijer H."/>
            <person name="Minx P."/>
            <person name="Morris P."/>
            <person name="Nelson J."/>
            <person name="Phuntumart V."/>
            <person name="Qutob D."/>
            <person name="Rehmany A."/>
            <person name="Rougon-Cardoso A."/>
            <person name="Ryden P."/>
            <person name="Torto-Alalibo T."/>
            <person name="Studholme D."/>
            <person name="Wang Y."/>
            <person name="Win J."/>
            <person name="Wood J."/>
            <person name="Clifton S.W."/>
            <person name="Rogers J."/>
            <person name="Van den Ackerveken G."/>
            <person name="Jones J.D."/>
            <person name="McDowell J.M."/>
            <person name="Beynon J."/>
            <person name="Tyler B.M."/>
        </authorList>
    </citation>
    <scope>NUCLEOTIDE SEQUENCE [LARGE SCALE GENOMIC DNA]</scope>
    <source>
        <strain evidence="2">Emoy2</strain>
    </source>
</reference>
<evidence type="ECO:0000313" key="1">
    <source>
        <dbReference type="EnsemblProtists" id="HpaP801252"/>
    </source>
</evidence>
<dbReference type="EnsemblProtists" id="HpaT801252">
    <property type="protein sequence ID" value="HpaP801252"/>
    <property type="gene ID" value="HpaG801252"/>
</dbReference>
<dbReference type="Proteomes" id="UP000011713">
    <property type="component" value="Unassembled WGS sequence"/>
</dbReference>
<dbReference type="HOGENOM" id="CLU_2745477_0_0_1"/>
<reference evidence="1" key="2">
    <citation type="submission" date="2015-06" db="UniProtKB">
        <authorList>
            <consortium name="EnsemblProtists"/>
        </authorList>
    </citation>
    <scope>IDENTIFICATION</scope>
    <source>
        <strain evidence="1">Emoy2</strain>
    </source>
</reference>
<keyword evidence="2" id="KW-1185">Reference proteome</keyword>
<name>M4B4Q2_HYAAE</name>
<organism evidence="1 2">
    <name type="scientific">Hyaloperonospora arabidopsidis (strain Emoy2)</name>
    <name type="common">Downy mildew agent</name>
    <name type="synonym">Peronospora arabidopsidis</name>
    <dbReference type="NCBI Taxonomy" id="559515"/>
    <lineage>
        <taxon>Eukaryota</taxon>
        <taxon>Sar</taxon>
        <taxon>Stramenopiles</taxon>
        <taxon>Oomycota</taxon>
        <taxon>Peronosporomycetes</taxon>
        <taxon>Peronosporales</taxon>
        <taxon>Peronosporaceae</taxon>
        <taxon>Hyaloperonospora</taxon>
    </lineage>
</organism>
<dbReference type="InParanoid" id="M4B4Q2"/>
<dbReference type="EMBL" id="JH598325">
    <property type="status" value="NOT_ANNOTATED_CDS"/>
    <property type="molecule type" value="Genomic_DNA"/>
</dbReference>
<accession>M4B4Q2</accession>
<proteinExistence type="predicted"/>
<protein>
    <submittedName>
        <fullName evidence="1">Uncharacterized protein</fullName>
    </submittedName>
</protein>
<evidence type="ECO:0000313" key="2">
    <source>
        <dbReference type="Proteomes" id="UP000011713"/>
    </source>
</evidence>
<dbReference type="VEuPathDB" id="FungiDB:HpaG801252"/>
<dbReference type="AlphaFoldDB" id="M4B4Q2"/>